<dbReference type="EMBL" id="MIKG01000001">
    <property type="protein sequence ID" value="RAO65114.1"/>
    <property type="molecule type" value="Genomic_DNA"/>
</dbReference>
<accession>A0A364KNI9</accession>
<dbReference type="InterPro" id="IPR050740">
    <property type="entry name" value="Aldehyde_DH_Superfamily"/>
</dbReference>
<dbReference type="Gene3D" id="3.40.309.10">
    <property type="entry name" value="Aldehyde Dehydrogenase, Chain A, domain 2"/>
    <property type="match status" value="1"/>
</dbReference>
<dbReference type="InterPro" id="IPR016161">
    <property type="entry name" value="Ald_DH/histidinol_DH"/>
</dbReference>
<keyword evidence="6" id="KW-1185">Reference proteome</keyword>
<dbReference type="InterPro" id="IPR016163">
    <property type="entry name" value="Ald_DH_C"/>
</dbReference>
<evidence type="ECO:0000256" key="2">
    <source>
        <dbReference type="ARBA" id="ARBA00022857"/>
    </source>
</evidence>
<dbReference type="RefSeq" id="XP_040729631.1">
    <property type="nucleotide sequence ID" value="XM_040873128.1"/>
</dbReference>
<dbReference type="STRING" id="1196081.A0A364KNI9"/>
<gene>
    <name evidence="5" type="ORF">BHQ10_001126</name>
</gene>
<dbReference type="Pfam" id="PF00171">
    <property type="entry name" value="Aldedh"/>
    <property type="match status" value="1"/>
</dbReference>
<name>A0A364KNI9_TALAM</name>
<dbReference type="Proteomes" id="UP000249363">
    <property type="component" value="Unassembled WGS sequence"/>
</dbReference>
<sequence length="491" mass="52054">MSRVPQRTGTTLYHVPLIIDGREETGETTFEVISPYTNQVCWTAACATPADAVRAVESAQKAFPAWANTKPTLRRDILLKAADILESRLEENGEFMQTEMGADVPSSTGFVVPKGISMLRDIASRITAICGSVPVVETEGQSAIVYQEPMGVILGIVPWNAPYVFGVRAAASALAGGNTTVIKSSEYTPRCYHALLSAFLEAGLPAGCFNLISTRAEDAAAVVNIMIEHPAVRKVNFTGSTAVGRKIAAFCGQHLKPCLMELGGKNSAIVCGDANLETAALAVLMGAFLVNSGQTCMSTDRIILHSAIAEKFKSTVERLLDDNTSAAPPTLVSMSSKARVTGIITSALAAGAEVVHGAFSDATTSQPDSSAPRVSMTPVVLGNVSRDMHIWKEESFATVAAYMIVTSDDEAIELANEGGYGLSVSVFTEDLRKGLAMAKKIQSGAVHINSMTVQDEAALPHGGVKNSGWGRFNSEEGIKEFLVTKSVTWMD</sequence>
<dbReference type="GeneID" id="63790343"/>
<dbReference type="PANTHER" id="PTHR43353:SF2">
    <property type="entry name" value="ALDEHYDE DEHYDROGENASE FAMILY PROTEIN (AFU_ORTHOLOGUE AFUA_8G05520)"/>
    <property type="match status" value="1"/>
</dbReference>
<dbReference type="AlphaFoldDB" id="A0A364KNI9"/>
<dbReference type="PANTHER" id="PTHR43353">
    <property type="entry name" value="SUCCINATE-SEMIALDEHYDE DEHYDROGENASE, MITOCHONDRIAL"/>
    <property type="match status" value="1"/>
</dbReference>
<dbReference type="GO" id="GO:0004777">
    <property type="term" value="F:succinate-semialdehyde dehydrogenase (NAD+) activity"/>
    <property type="evidence" value="ECO:0007669"/>
    <property type="project" value="TreeGrafter"/>
</dbReference>
<keyword evidence="3" id="KW-0560">Oxidoreductase</keyword>
<dbReference type="FunFam" id="3.40.605.10:FF:000012">
    <property type="entry name" value="NAD-dependent succinate-semialdehyde dehydrogenase"/>
    <property type="match status" value="1"/>
</dbReference>
<protein>
    <recommendedName>
        <fullName evidence="4">Aldehyde dehydrogenase domain-containing protein</fullName>
    </recommendedName>
</protein>
<dbReference type="CDD" id="cd07105">
    <property type="entry name" value="ALDH_SaliADH"/>
    <property type="match status" value="1"/>
</dbReference>
<comment type="similarity">
    <text evidence="1">Belongs to the aldehyde dehydrogenase family.</text>
</comment>
<feature type="domain" description="Aldehyde dehydrogenase" evidence="4">
    <location>
        <begin position="25"/>
        <end position="487"/>
    </location>
</feature>
<evidence type="ECO:0000256" key="3">
    <source>
        <dbReference type="ARBA" id="ARBA00023002"/>
    </source>
</evidence>
<dbReference type="OrthoDB" id="310895at2759"/>
<comment type="caution">
    <text evidence="5">The sequence shown here is derived from an EMBL/GenBank/DDBJ whole genome shotgun (WGS) entry which is preliminary data.</text>
</comment>
<proteinExistence type="inferred from homology"/>
<organism evidence="5 6">
    <name type="scientific">Talaromyces amestolkiae</name>
    <dbReference type="NCBI Taxonomy" id="1196081"/>
    <lineage>
        <taxon>Eukaryota</taxon>
        <taxon>Fungi</taxon>
        <taxon>Dikarya</taxon>
        <taxon>Ascomycota</taxon>
        <taxon>Pezizomycotina</taxon>
        <taxon>Eurotiomycetes</taxon>
        <taxon>Eurotiomycetidae</taxon>
        <taxon>Eurotiales</taxon>
        <taxon>Trichocomaceae</taxon>
        <taxon>Talaromyces</taxon>
        <taxon>Talaromyces sect. Talaromyces</taxon>
    </lineage>
</organism>
<reference evidence="5 6" key="1">
    <citation type="journal article" date="2017" name="Biotechnol. Biofuels">
        <title>Differential beta-glucosidase expression as a function of carbon source availability in Talaromyces amestolkiae: a genomic and proteomic approach.</title>
        <authorList>
            <person name="de Eugenio L.I."/>
            <person name="Mendez-Liter J.A."/>
            <person name="Nieto-Dominguez M."/>
            <person name="Alonso L."/>
            <person name="Gil-Munoz J."/>
            <person name="Barriuso J."/>
            <person name="Prieto A."/>
            <person name="Martinez M.J."/>
        </authorList>
    </citation>
    <scope>NUCLEOTIDE SEQUENCE [LARGE SCALE GENOMIC DNA]</scope>
    <source>
        <strain evidence="5 6">CIB</strain>
    </source>
</reference>
<evidence type="ECO:0000259" key="4">
    <source>
        <dbReference type="Pfam" id="PF00171"/>
    </source>
</evidence>
<dbReference type="InterPro" id="IPR016162">
    <property type="entry name" value="Ald_DH_N"/>
</dbReference>
<dbReference type="SUPFAM" id="SSF53720">
    <property type="entry name" value="ALDH-like"/>
    <property type="match status" value="1"/>
</dbReference>
<dbReference type="InterPro" id="IPR015590">
    <property type="entry name" value="Aldehyde_DH_dom"/>
</dbReference>
<keyword evidence="2" id="KW-0521">NADP</keyword>
<dbReference type="GO" id="GO:0009450">
    <property type="term" value="P:gamma-aminobutyric acid catabolic process"/>
    <property type="evidence" value="ECO:0007669"/>
    <property type="project" value="TreeGrafter"/>
</dbReference>
<evidence type="ECO:0000313" key="6">
    <source>
        <dbReference type="Proteomes" id="UP000249363"/>
    </source>
</evidence>
<evidence type="ECO:0000256" key="1">
    <source>
        <dbReference type="ARBA" id="ARBA00009986"/>
    </source>
</evidence>
<evidence type="ECO:0000313" key="5">
    <source>
        <dbReference type="EMBL" id="RAO65114.1"/>
    </source>
</evidence>
<dbReference type="Gene3D" id="3.40.605.10">
    <property type="entry name" value="Aldehyde Dehydrogenase, Chain A, domain 1"/>
    <property type="match status" value="1"/>
</dbReference>